<gene>
    <name evidence="1" type="ORF">GCM10012275_57410</name>
</gene>
<proteinExistence type="predicted"/>
<name>A0A8J3FYW2_9PSEU</name>
<sequence length="94" mass="9832">MKLMRAASDRVVDALGNVVAGRTLNLMSSYSVGDQVIAARGIGGVLRPTVPEGSPGVVVKAGLFSATTVRFSIPGLLGLREVETTVEDYEITRA</sequence>
<dbReference type="AlphaFoldDB" id="A0A8J3FYW2"/>
<evidence type="ECO:0000313" key="1">
    <source>
        <dbReference type="EMBL" id="GGM79357.1"/>
    </source>
</evidence>
<reference evidence="1" key="2">
    <citation type="submission" date="2020-09" db="EMBL/GenBank/DDBJ databases">
        <authorList>
            <person name="Sun Q."/>
            <person name="Zhou Y."/>
        </authorList>
    </citation>
    <scope>NUCLEOTIDE SEQUENCE</scope>
    <source>
        <strain evidence="1">CGMCC 4.5737</strain>
    </source>
</reference>
<accession>A0A8J3FYW2</accession>
<organism evidence="1 2">
    <name type="scientific">Longimycelium tulufanense</name>
    <dbReference type="NCBI Taxonomy" id="907463"/>
    <lineage>
        <taxon>Bacteria</taxon>
        <taxon>Bacillati</taxon>
        <taxon>Actinomycetota</taxon>
        <taxon>Actinomycetes</taxon>
        <taxon>Pseudonocardiales</taxon>
        <taxon>Pseudonocardiaceae</taxon>
        <taxon>Longimycelium</taxon>
    </lineage>
</organism>
<protein>
    <submittedName>
        <fullName evidence="1">Uncharacterized protein</fullName>
    </submittedName>
</protein>
<dbReference type="EMBL" id="BMMK01000044">
    <property type="protein sequence ID" value="GGM79357.1"/>
    <property type="molecule type" value="Genomic_DNA"/>
</dbReference>
<keyword evidence="2" id="KW-1185">Reference proteome</keyword>
<reference evidence="1" key="1">
    <citation type="journal article" date="2014" name="Int. J. Syst. Evol. Microbiol.">
        <title>Complete genome sequence of Corynebacterium casei LMG S-19264T (=DSM 44701T), isolated from a smear-ripened cheese.</title>
        <authorList>
            <consortium name="US DOE Joint Genome Institute (JGI-PGF)"/>
            <person name="Walter F."/>
            <person name="Albersmeier A."/>
            <person name="Kalinowski J."/>
            <person name="Ruckert C."/>
        </authorList>
    </citation>
    <scope>NUCLEOTIDE SEQUENCE</scope>
    <source>
        <strain evidence="1">CGMCC 4.5737</strain>
    </source>
</reference>
<dbReference type="Proteomes" id="UP000637578">
    <property type="component" value="Unassembled WGS sequence"/>
</dbReference>
<comment type="caution">
    <text evidence="1">The sequence shown here is derived from an EMBL/GenBank/DDBJ whole genome shotgun (WGS) entry which is preliminary data.</text>
</comment>
<evidence type="ECO:0000313" key="2">
    <source>
        <dbReference type="Proteomes" id="UP000637578"/>
    </source>
</evidence>